<accession>A0AA39VK47</accession>
<evidence type="ECO:0000313" key="4">
    <source>
        <dbReference type="Proteomes" id="UP001168877"/>
    </source>
</evidence>
<evidence type="ECO:0000313" key="3">
    <source>
        <dbReference type="EMBL" id="KAK0581173.1"/>
    </source>
</evidence>
<comment type="caution">
    <text evidence="3">The sequence shown here is derived from an EMBL/GenBank/DDBJ whole genome shotgun (WGS) entry which is preliminary data.</text>
</comment>
<keyword evidence="2" id="KW-0325">Glycoprotein</keyword>
<reference evidence="3" key="1">
    <citation type="journal article" date="2022" name="Plant J.">
        <title>Strategies of tolerance reflected in two North American maple genomes.</title>
        <authorList>
            <person name="McEvoy S.L."/>
            <person name="Sezen U.U."/>
            <person name="Trouern-Trend A."/>
            <person name="McMahon S.M."/>
            <person name="Schaberg P.G."/>
            <person name="Yang J."/>
            <person name="Wegrzyn J.L."/>
            <person name="Swenson N.G."/>
        </authorList>
    </citation>
    <scope>NUCLEOTIDE SEQUENCE</scope>
    <source>
        <strain evidence="3">NS2018</strain>
    </source>
</reference>
<dbReference type="PANTHER" id="PTHR22835">
    <property type="entry name" value="ZINC FINGER FYVE DOMAIN CONTAINING PROTEIN"/>
    <property type="match status" value="1"/>
</dbReference>
<dbReference type="AlphaFoldDB" id="A0AA39VK47"/>
<gene>
    <name evidence="3" type="ORF">LWI29_010977</name>
</gene>
<protein>
    <recommendedName>
        <fullName evidence="5">GDSL esterase/lipase</fullName>
    </recommendedName>
</protein>
<dbReference type="InterPro" id="IPR001087">
    <property type="entry name" value="GDSL"/>
</dbReference>
<evidence type="ECO:0008006" key="5">
    <source>
        <dbReference type="Google" id="ProtNLM"/>
    </source>
</evidence>
<sequence>MIHNTGPMGCAAKELALHPHKDSDLDRIGCLRVHNKVAKAFNKGLLNICKEMRSVLVDATIVHVDMYTIKYNLFAKYQKYGKSETSKSTYVIRNNSSILRFVFWGGFVFIVLSGFEDPLMACCGYGGPPNNYNVKATCGQPGYHICENVSRSIIWDGVHYTEAANRVVATSILSAHYSTPQIKLENFWSNYQF</sequence>
<dbReference type="EMBL" id="JAUESC010000384">
    <property type="protein sequence ID" value="KAK0581173.1"/>
    <property type="molecule type" value="Genomic_DNA"/>
</dbReference>
<reference evidence="3" key="2">
    <citation type="submission" date="2023-06" db="EMBL/GenBank/DDBJ databases">
        <authorList>
            <person name="Swenson N.G."/>
            <person name="Wegrzyn J.L."/>
            <person name="Mcevoy S.L."/>
        </authorList>
    </citation>
    <scope>NUCLEOTIDE SEQUENCE</scope>
    <source>
        <strain evidence="3">NS2018</strain>
        <tissue evidence="3">Leaf</tissue>
    </source>
</reference>
<dbReference type="GO" id="GO:0016788">
    <property type="term" value="F:hydrolase activity, acting on ester bonds"/>
    <property type="evidence" value="ECO:0007669"/>
    <property type="project" value="InterPro"/>
</dbReference>
<evidence type="ECO:0000256" key="2">
    <source>
        <dbReference type="ARBA" id="ARBA00023180"/>
    </source>
</evidence>
<dbReference type="InterPro" id="IPR036514">
    <property type="entry name" value="SGNH_hydro_sf"/>
</dbReference>
<keyword evidence="4" id="KW-1185">Reference proteome</keyword>
<comment type="similarity">
    <text evidence="1">Belongs to the 'GDSL' lipolytic enzyme family.</text>
</comment>
<organism evidence="3 4">
    <name type="scientific">Acer saccharum</name>
    <name type="common">Sugar maple</name>
    <dbReference type="NCBI Taxonomy" id="4024"/>
    <lineage>
        <taxon>Eukaryota</taxon>
        <taxon>Viridiplantae</taxon>
        <taxon>Streptophyta</taxon>
        <taxon>Embryophyta</taxon>
        <taxon>Tracheophyta</taxon>
        <taxon>Spermatophyta</taxon>
        <taxon>Magnoliopsida</taxon>
        <taxon>eudicotyledons</taxon>
        <taxon>Gunneridae</taxon>
        <taxon>Pentapetalae</taxon>
        <taxon>rosids</taxon>
        <taxon>malvids</taxon>
        <taxon>Sapindales</taxon>
        <taxon>Sapindaceae</taxon>
        <taxon>Hippocastanoideae</taxon>
        <taxon>Acereae</taxon>
        <taxon>Acer</taxon>
    </lineage>
</organism>
<dbReference type="Proteomes" id="UP001168877">
    <property type="component" value="Unassembled WGS sequence"/>
</dbReference>
<evidence type="ECO:0000256" key="1">
    <source>
        <dbReference type="ARBA" id="ARBA00008668"/>
    </source>
</evidence>
<dbReference type="Pfam" id="PF00657">
    <property type="entry name" value="Lipase_GDSL"/>
    <property type="match status" value="1"/>
</dbReference>
<dbReference type="PANTHER" id="PTHR22835:SF507">
    <property type="entry name" value="GDSL-LIKE LIPASE_ACYLHYDROLASE SUPERFAMILY PROTEIN"/>
    <property type="match status" value="1"/>
</dbReference>
<proteinExistence type="inferred from homology"/>
<name>A0AA39VK47_ACESA</name>
<dbReference type="Gene3D" id="3.40.50.1110">
    <property type="entry name" value="SGNH hydrolase"/>
    <property type="match status" value="1"/>
</dbReference>